<keyword evidence="2" id="KW-1185">Reference proteome</keyword>
<reference evidence="1" key="1">
    <citation type="submission" date="2021-03" db="EMBL/GenBank/DDBJ databases">
        <title>Draft genome sequence of rust myrtle Austropuccinia psidii MF-1, a brazilian biotype.</title>
        <authorList>
            <person name="Quecine M.C."/>
            <person name="Pachon D.M.R."/>
            <person name="Bonatelli M.L."/>
            <person name="Correr F.H."/>
            <person name="Franceschini L.M."/>
            <person name="Leite T.F."/>
            <person name="Margarido G.R.A."/>
            <person name="Almeida C.A."/>
            <person name="Ferrarezi J.A."/>
            <person name="Labate C.A."/>
        </authorList>
    </citation>
    <scope>NUCLEOTIDE SEQUENCE</scope>
    <source>
        <strain evidence="1">MF-1</strain>
    </source>
</reference>
<accession>A0A9Q3GQQ2</accession>
<evidence type="ECO:0000313" key="1">
    <source>
        <dbReference type="EMBL" id="MBW0475647.1"/>
    </source>
</evidence>
<evidence type="ECO:0000313" key="2">
    <source>
        <dbReference type="Proteomes" id="UP000765509"/>
    </source>
</evidence>
<organism evidence="1 2">
    <name type="scientific">Austropuccinia psidii MF-1</name>
    <dbReference type="NCBI Taxonomy" id="1389203"/>
    <lineage>
        <taxon>Eukaryota</taxon>
        <taxon>Fungi</taxon>
        <taxon>Dikarya</taxon>
        <taxon>Basidiomycota</taxon>
        <taxon>Pucciniomycotina</taxon>
        <taxon>Pucciniomycetes</taxon>
        <taxon>Pucciniales</taxon>
        <taxon>Sphaerophragmiaceae</taxon>
        <taxon>Austropuccinia</taxon>
    </lineage>
</organism>
<gene>
    <name evidence="1" type="ORF">O181_015362</name>
</gene>
<protein>
    <submittedName>
        <fullName evidence="1">Uncharacterized protein</fullName>
    </submittedName>
</protein>
<sequence>MLNEFKPATIVLRTPPGLTGFDLVSPSSITNMINKVLSDLGASVDSKPIELYITLKIYPTQFPVLINGIPKAFNPEDQARLLQLGLQNKIDPLMIQSARWLQDPNRINKEHASVVLYLSNKEVSLKIESSGLFINKDFYHRSHYSKKTTQCYECWKIGHTALCDKSGNNHDTTTCTTVNTPLEQLPCIMCDTKA</sequence>
<dbReference type="AlphaFoldDB" id="A0A9Q3GQQ2"/>
<comment type="caution">
    <text evidence="1">The sequence shown here is derived from an EMBL/GenBank/DDBJ whole genome shotgun (WGS) entry which is preliminary data.</text>
</comment>
<dbReference type="EMBL" id="AVOT02004187">
    <property type="protein sequence ID" value="MBW0475647.1"/>
    <property type="molecule type" value="Genomic_DNA"/>
</dbReference>
<dbReference type="Proteomes" id="UP000765509">
    <property type="component" value="Unassembled WGS sequence"/>
</dbReference>
<name>A0A9Q3GQQ2_9BASI</name>
<dbReference type="OrthoDB" id="2506424at2759"/>
<proteinExistence type="predicted"/>